<dbReference type="InterPro" id="IPR036621">
    <property type="entry name" value="Anticodon-bd_dom_sf"/>
</dbReference>
<dbReference type="Proteomes" id="UP000007799">
    <property type="component" value="Unassembled WGS sequence"/>
</dbReference>
<feature type="domain" description="Class II Histidinyl-tRNA synthetase (HisRS)-like catalytic core" evidence="9">
    <location>
        <begin position="476"/>
        <end position="574"/>
    </location>
</feature>
<keyword evidence="2" id="KW-0436">Ligase</keyword>
<dbReference type="InterPro" id="IPR045864">
    <property type="entry name" value="aa-tRNA-synth_II/BPL/LPL"/>
</dbReference>
<dbReference type="EMBL" id="GL833050">
    <property type="protein sequence ID" value="EGD83710.1"/>
    <property type="molecule type" value="Genomic_DNA"/>
</dbReference>
<dbReference type="InterPro" id="IPR036985">
    <property type="entry name" value="Transglutaminase-like_sf"/>
</dbReference>
<keyword evidence="5" id="KW-0648">Protein biosynthesis</keyword>
<evidence type="ECO:0000256" key="3">
    <source>
        <dbReference type="ARBA" id="ARBA00022741"/>
    </source>
</evidence>
<feature type="region of interest" description="Disordered" evidence="7">
    <location>
        <begin position="289"/>
        <end position="413"/>
    </location>
</feature>
<evidence type="ECO:0000256" key="7">
    <source>
        <dbReference type="SAM" id="MobiDB-lite"/>
    </source>
</evidence>
<dbReference type="AlphaFoldDB" id="F2UTI8"/>
<reference evidence="10" key="1">
    <citation type="submission" date="2009-08" db="EMBL/GenBank/DDBJ databases">
        <title>Annotation of Salpingoeca rosetta.</title>
        <authorList>
            <consortium name="The Broad Institute Genome Sequencing Platform"/>
            <person name="Russ C."/>
            <person name="Cuomo C."/>
            <person name="Burger G."/>
            <person name="Gray M.W."/>
            <person name="Holland P.W.H."/>
            <person name="King N."/>
            <person name="Lang F.B.F."/>
            <person name="Roger A.J."/>
            <person name="Ruiz-Trillo I."/>
            <person name="Young S.K."/>
            <person name="Zeng Q."/>
            <person name="Gargeya S."/>
            <person name="Alvarado L."/>
            <person name="Berlin A."/>
            <person name="Chapman S.B."/>
            <person name="Chen Z."/>
            <person name="Freedman E."/>
            <person name="Gellesch M."/>
            <person name="Goldberg J."/>
            <person name="Griggs A."/>
            <person name="Gujja S."/>
            <person name="Heilman E."/>
            <person name="Heiman D."/>
            <person name="Howarth C."/>
            <person name="Mehta T."/>
            <person name="Neiman D."/>
            <person name="Pearson M."/>
            <person name="Roberts A."/>
            <person name="Saif S."/>
            <person name="Shea T."/>
            <person name="Shenoy N."/>
            <person name="Sisk P."/>
            <person name="Stolte C."/>
            <person name="Sykes S."/>
            <person name="White J."/>
            <person name="Yandava C."/>
            <person name="Haas B."/>
            <person name="Nusbaum C."/>
            <person name="Birren B."/>
        </authorList>
    </citation>
    <scope>NUCLEOTIDE SEQUENCE [LARGE SCALE GENOMIC DNA]</scope>
    <source>
        <strain evidence="10">ATCC 50818</strain>
    </source>
</reference>
<dbReference type="PANTHER" id="PTHR11476">
    <property type="entry name" value="HISTIDYL-TRNA SYNTHETASE"/>
    <property type="match status" value="1"/>
</dbReference>
<dbReference type="Pfam" id="PF13393">
    <property type="entry name" value="tRNA-synt_His"/>
    <property type="match status" value="1"/>
</dbReference>
<dbReference type="InterPro" id="IPR038765">
    <property type="entry name" value="Papain-like_cys_pep_sf"/>
</dbReference>
<evidence type="ECO:0000313" key="10">
    <source>
        <dbReference type="EMBL" id="EGD83710.1"/>
    </source>
</evidence>
<dbReference type="EC" id="6.1.1.21" evidence="1"/>
<gene>
    <name evidence="10" type="ORF">PTSG_11464</name>
</gene>
<dbReference type="InterPro" id="IPR041715">
    <property type="entry name" value="HisRS-like_core"/>
</dbReference>
<dbReference type="GO" id="GO:0005739">
    <property type="term" value="C:mitochondrion"/>
    <property type="evidence" value="ECO:0007669"/>
    <property type="project" value="TreeGrafter"/>
</dbReference>
<dbReference type="RefSeq" id="XP_004987516.1">
    <property type="nucleotide sequence ID" value="XM_004987459.1"/>
</dbReference>
<dbReference type="Gene3D" id="3.90.260.10">
    <property type="entry name" value="Transglutaminase-like"/>
    <property type="match status" value="1"/>
</dbReference>
<dbReference type="PANTHER" id="PTHR11476:SF7">
    <property type="entry name" value="HISTIDINE--TRNA LIGASE"/>
    <property type="match status" value="1"/>
</dbReference>
<accession>F2UTI8</accession>
<feature type="compositionally biased region" description="Low complexity" evidence="7">
    <location>
        <begin position="348"/>
        <end position="392"/>
    </location>
</feature>
<evidence type="ECO:0000259" key="9">
    <source>
        <dbReference type="Pfam" id="PF13393"/>
    </source>
</evidence>
<evidence type="ECO:0000256" key="1">
    <source>
        <dbReference type="ARBA" id="ARBA00012815"/>
    </source>
</evidence>
<keyword evidence="4" id="KW-0067">ATP-binding</keyword>
<feature type="region of interest" description="Disordered" evidence="7">
    <location>
        <begin position="1"/>
        <end position="74"/>
    </location>
</feature>
<dbReference type="GO" id="GO:0004821">
    <property type="term" value="F:histidine-tRNA ligase activity"/>
    <property type="evidence" value="ECO:0007669"/>
    <property type="project" value="UniProtKB-EC"/>
</dbReference>
<dbReference type="SUPFAM" id="SSF52954">
    <property type="entry name" value="Class II aaRS ABD-related"/>
    <property type="match status" value="1"/>
</dbReference>
<dbReference type="GO" id="GO:0032543">
    <property type="term" value="P:mitochondrial translation"/>
    <property type="evidence" value="ECO:0007669"/>
    <property type="project" value="TreeGrafter"/>
</dbReference>
<dbReference type="eggNOG" id="KOG1936">
    <property type="taxonomic scope" value="Eukaryota"/>
</dbReference>
<evidence type="ECO:0000313" key="11">
    <source>
        <dbReference type="Proteomes" id="UP000007799"/>
    </source>
</evidence>
<name>F2UTI8_SALR5</name>
<protein>
    <recommendedName>
        <fullName evidence="1">histidine--tRNA ligase</fullName>
        <ecNumber evidence="1">6.1.1.21</ecNumber>
    </recommendedName>
</protein>
<feature type="compositionally biased region" description="Acidic residues" evidence="7">
    <location>
        <begin position="31"/>
        <end position="44"/>
    </location>
</feature>
<dbReference type="GO" id="GO:0005524">
    <property type="term" value="F:ATP binding"/>
    <property type="evidence" value="ECO:0007669"/>
    <property type="project" value="UniProtKB-KW"/>
</dbReference>
<dbReference type="SUPFAM" id="SSF54001">
    <property type="entry name" value="Cysteine proteinases"/>
    <property type="match status" value="1"/>
</dbReference>
<feature type="compositionally biased region" description="Low complexity" evidence="7">
    <location>
        <begin position="1"/>
        <end position="11"/>
    </location>
</feature>
<dbReference type="Gene3D" id="3.40.50.800">
    <property type="entry name" value="Anticodon-binding domain"/>
    <property type="match status" value="1"/>
</dbReference>
<dbReference type="OrthoDB" id="1906957at2759"/>
<dbReference type="GO" id="GO:0006427">
    <property type="term" value="P:histidyl-tRNA aminoacylation"/>
    <property type="evidence" value="ECO:0007669"/>
    <property type="project" value="TreeGrafter"/>
</dbReference>
<feature type="region of interest" description="Disordered" evidence="7">
    <location>
        <begin position="92"/>
        <end position="117"/>
    </location>
</feature>
<feature type="compositionally biased region" description="Basic residues" evidence="7">
    <location>
        <begin position="393"/>
        <end position="402"/>
    </location>
</feature>
<feature type="domain" description="Anticodon-binding" evidence="8">
    <location>
        <begin position="599"/>
        <end position="685"/>
    </location>
</feature>
<keyword evidence="3" id="KW-0547">Nucleotide-binding</keyword>
<evidence type="ECO:0000256" key="5">
    <source>
        <dbReference type="ARBA" id="ARBA00022917"/>
    </source>
</evidence>
<evidence type="ECO:0000256" key="6">
    <source>
        <dbReference type="ARBA" id="ARBA00047639"/>
    </source>
</evidence>
<evidence type="ECO:0000259" key="8">
    <source>
        <dbReference type="Pfam" id="PF03129"/>
    </source>
</evidence>
<dbReference type="GO" id="GO:0005829">
    <property type="term" value="C:cytosol"/>
    <property type="evidence" value="ECO:0007669"/>
    <property type="project" value="TreeGrafter"/>
</dbReference>
<feature type="compositionally biased region" description="Low complexity" evidence="7">
    <location>
        <begin position="45"/>
        <end position="55"/>
    </location>
</feature>
<dbReference type="KEGG" id="sre:PTSG_11464"/>
<feature type="compositionally biased region" description="Polar residues" evidence="7">
    <location>
        <begin position="92"/>
        <end position="111"/>
    </location>
</feature>
<feature type="compositionally biased region" description="Acidic residues" evidence="7">
    <location>
        <begin position="56"/>
        <end position="74"/>
    </location>
</feature>
<proteinExistence type="predicted"/>
<evidence type="ECO:0000256" key="2">
    <source>
        <dbReference type="ARBA" id="ARBA00022598"/>
    </source>
</evidence>
<dbReference type="FunFam" id="3.40.50.800:FF:000008">
    <property type="entry name" value="histidine--tRNA ligase, cytoplasmic isoform X1"/>
    <property type="match status" value="1"/>
</dbReference>
<dbReference type="InterPro" id="IPR004154">
    <property type="entry name" value="Anticodon-bd"/>
</dbReference>
<dbReference type="SUPFAM" id="SSF55681">
    <property type="entry name" value="Class II aaRS and biotin synthetases"/>
    <property type="match status" value="1"/>
</dbReference>
<evidence type="ECO:0000256" key="4">
    <source>
        <dbReference type="ARBA" id="ARBA00022840"/>
    </source>
</evidence>
<organism evidence="11">
    <name type="scientific">Salpingoeca rosetta (strain ATCC 50818 / BSB-021)</name>
    <dbReference type="NCBI Taxonomy" id="946362"/>
    <lineage>
        <taxon>Eukaryota</taxon>
        <taxon>Choanoflagellata</taxon>
        <taxon>Craspedida</taxon>
        <taxon>Salpingoecidae</taxon>
        <taxon>Salpingoeca</taxon>
    </lineage>
</organism>
<sequence length="687" mass="74314">MAEQQHQQQQLEEQREEQEAAPGKASRMDLFDDDDDDDDVDLDTDVSIASSASSSDADDDDDDDGGALSESEDDWYAAHLKETKQNSLLATAKSQQTNNGDADETTATSEDQAAHEPNKLVSFSLQEAQDGDTSKDAAAALGALSRADQLNLYRMQQTLRQHVHKMHLMCLLGNLVIRSRVCDNADVQAGVLSCCPSWALRERWTKQRVRKLCTWFAANIHATTHHHQRHEHGMHEGGLHLHPAGVSILRTMQDQRGPPWAVTCACASVLRHGGVRVRVVSALQPLSKKVPTADSVLASKTSSGRRRKRAKVLQEVIRIDSGDDDDGGGGGGGGGHTKGRDSRGRGGAARAQSSAASTDAQTRPRSTTTPTTATATTTTATSSSSSSSSLVARRQRRRRKREHASATSSSSTATASSGRYCWWLEVLFGGRAAGWTHVDPIAGVVDDAQRVAARGRKKLGGSGPGCGMTNDALVSLLQSDERLMANPLAKEGVDEIALLIKYCKHFAADKAVSFDMSLARGLDYYTGVIYEAVLVGQRVGSVAGGGRYDDLVGMFDKKGRKVPCVGVSLGVERLFTIIEERERKAAEKSLKTRHTQVLVASGQGMVEERLELCAALWAAGFAAETSYKRKSKLLNAFQEAEESAIPVVVLVGPDELQRGVVKVRHTATREEEEIAREDLVDRLKTLL</sequence>
<keyword evidence="11" id="KW-1185">Reference proteome</keyword>
<dbReference type="GeneID" id="16068035"/>
<dbReference type="InParanoid" id="F2UTI8"/>
<dbReference type="Gene3D" id="3.30.930.10">
    <property type="entry name" value="Bira Bifunctional Protein, Domain 2"/>
    <property type="match status" value="1"/>
</dbReference>
<dbReference type="STRING" id="946362.F2UTI8"/>
<comment type="catalytic activity">
    <reaction evidence="6">
        <text>tRNA(His) + L-histidine + ATP = L-histidyl-tRNA(His) + AMP + diphosphate + H(+)</text>
        <dbReference type="Rhea" id="RHEA:17313"/>
        <dbReference type="Rhea" id="RHEA-COMP:9665"/>
        <dbReference type="Rhea" id="RHEA-COMP:9689"/>
        <dbReference type="ChEBI" id="CHEBI:15378"/>
        <dbReference type="ChEBI" id="CHEBI:30616"/>
        <dbReference type="ChEBI" id="CHEBI:33019"/>
        <dbReference type="ChEBI" id="CHEBI:57595"/>
        <dbReference type="ChEBI" id="CHEBI:78442"/>
        <dbReference type="ChEBI" id="CHEBI:78527"/>
        <dbReference type="ChEBI" id="CHEBI:456215"/>
        <dbReference type="EC" id="6.1.1.21"/>
    </reaction>
</comment>
<dbReference type="Pfam" id="PF03129">
    <property type="entry name" value="HGTP_anticodon"/>
    <property type="match status" value="1"/>
</dbReference>
<dbReference type="GO" id="GO:0003723">
    <property type="term" value="F:RNA binding"/>
    <property type="evidence" value="ECO:0007669"/>
    <property type="project" value="TreeGrafter"/>
</dbReference>